<accession>A0A6G4A0N0</accession>
<comment type="subcellular location">
    <subcellularLocation>
        <location evidence="1">Cytoplasm</location>
    </subcellularLocation>
</comment>
<dbReference type="PROSITE" id="PS50110">
    <property type="entry name" value="RESPONSE_REGULATORY"/>
    <property type="match status" value="1"/>
</dbReference>
<organism evidence="11">
    <name type="scientific">Paenibacillus sp. SYP-B3998</name>
    <dbReference type="NCBI Taxonomy" id="2678564"/>
    <lineage>
        <taxon>Bacteria</taxon>
        <taxon>Bacillati</taxon>
        <taxon>Bacillota</taxon>
        <taxon>Bacilli</taxon>
        <taxon>Bacillales</taxon>
        <taxon>Paenibacillaceae</taxon>
        <taxon>Paenibacillus</taxon>
    </lineage>
</organism>
<feature type="modified residue" description="4-aspartylphosphate" evidence="8">
    <location>
        <position position="57"/>
    </location>
</feature>
<dbReference type="InterPro" id="IPR011006">
    <property type="entry name" value="CheY-like_superfamily"/>
</dbReference>
<feature type="domain" description="HTH araC/xylS-type" evidence="9">
    <location>
        <begin position="422"/>
        <end position="518"/>
    </location>
</feature>
<keyword evidence="6" id="KW-0238">DNA-binding</keyword>
<dbReference type="InterPro" id="IPR051552">
    <property type="entry name" value="HptR"/>
</dbReference>
<dbReference type="Pfam" id="PF12833">
    <property type="entry name" value="HTH_18"/>
    <property type="match status" value="1"/>
</dbReference>
<dbReference type="InterPro" id="IPR009057">
    <property type="entry name" value="Homeodomain-like_sf"/>
</dbReference>
<keyword evidence="5" id="KW-0805">Transcription regulation</keyword>
<name>A0A6G4A0N0_9BACL</name>
<proteinExistence type="predicted"/>
<dbReference type="CDD" id="cd17536">
    <property type="entry name" value="REC_YesN-like"/>
    <property type="match status" value="1"/>
</dbReference>
<dbReference type="PANTHER" id="PTHR42713:SF3">
    <property type="entry name" value="TRANSCRIPTIONAL REGULATORY PROTEIN HPTR"/>
    <property type="match status" value="1"/>
</dbReference>
<evidence type="ECO:0000256" key="4">
    <source>
        <dbReference type="ARBA" id="ARBA00023012"/>
    </source>
</evidence>
<dbReference type="PROSITE" id="PS01124">
    <property type="entry name" value="HTH_ARAC_FAMILY_2"/>
    <property type="match status" value="1"/>
</dbReference>
<dbReference type="SUPFAM" id="SSF52172">
    <property type="entry name" value="CheY-like"/>
    <property type="match status" value="1"/>
</dbReference>
<dbReference type="EMBL" id="JAAIKC010000005">
    <property type="protein sequence ID" value="NEW07379.1"/>
    <property type="molecule type" value="Genomic_DNA"/>
</dbReference>
<evidence type="ECO:0000256" key="5">
    <source>
        <dbReference type="ARBA" id="ARBA00023015"/>
    </source>
</evidence>
<evidence type="ECO:0000259" key="10">
    <source>
        <dbReference type="PROSITE" id="PS50110"/>
    </source>
</evidence>
<dbReference type="Pfam" id="PF00072">
    <property type="entry name" value="Response_reg"/>
    <property type="match status" value="1"/>
</dbReference>
<feature type="domain" description="Response regulatory" evidence="10">
    <location>
        <begin position="5"/>
        <end position="122"/>
    </location>
</feature>
<evidence type="ECO:0000256" key="2">
    <source>
        <dbReference type="ARBA" id="ARBA00022490"/>
    </source>
</evidence>
<dbReference type="AlphaFoldDB" id="A0A6G4A0N0"/>
<evidence type="ECO:0000259" key="9">
    <source>
        <dbReference type="PROSITE" id="PS01124"/>
    </source>
</evidence>
<evidence type="ECO:0000256" key="3">
    <source>
        <dbReference type="ARBA" id="ARBA00022553"/>
    </source>
</evidence>
<dbReference type="GO" id="GO:0005737">
    <property type="term" value="C:cytoplasm"/>
    <property type="evidence" value="ECO:0007669"/>
    <property type="project" value="UniProtKB-SubCell"/>
</dbReference>
<dbReference type="Gene3D" id="1.10.10.60">
    <property type="entry name" value="Homeodomain-like"/>
    <property type="match status" value="2"/>
</dbReference>
<keyword evidence="3 8" id="KW-0597">Phosphoprotein</keyword>
<keyword evidence="2" id="KW-0963">Cytoplasm</keyword>
<dbReference type="InterPro" id="IPR020449">
    <property type="entry name" value="Tscrpt_reg_AraC-type_HTH"/>
</dbReference>
<dbReference type="GO" id="GO:0000160">
    <property type="term" value="P:phosphorelay signal transduction system"/>
    <property type="evidence" value="ECO:0007669"/>
    <property type="project" value="UniProtKB-KW"/>
</dbReference>
<dbReference type="InterPro" id="IPR001789">
    <property type="entry name" value="Sig_transdc_resp-reg_receiver"/>
</dbReference>
<dbReference type="RefSeq" id="WP_163948242.1">
    <property type="nucleotide sequence ID" value="NZ_JAAIKC010000005.1"/>
</dbReference>
<dbReference type="PRINTS" id="PR00032">
    <property type="entry name" value="HTHARAC"/>
</dbReference>
<dbReference type="SMART" id="SM00342">
    <property type="entry name" value="HTH_ARAC"/>
    <property type="match status" value="1"/>
</dbReference>
<keyword evidence="7" id="KW-0804">Transcription</keyword>
<evidence type="ECO:0000256" key="8">
    <source>
        <dbReference type="PROSITE-ProRule" id="PRU00169"/>
    </source>
</evidence>
<keyword evidence="4" id="KW-0902">Two-component regulatory system</keyword>
<reference evidence="11" key="1">
    <citation type="submission" date="2020-02" db="EMBL/GenBank/DDBJ databases">
        <authorList>
            <person name="Shen X.-R."/>
            <person name="Zhang Y.-X."/>
        </authorList>
    </citation>
    <scope>NUCLEOTIDE SEQUENCE</scope>
    <source>
        <strain evidence="11">SYP-B3998</strain>
    </source>
</reference>
<protein>
    <submittedName>
        <fullName evidence="11">Response regulator</fullName>
    </submittedName>
</protein>
<dbReference type="PANTHER" id="PTHR42713">
    <property type="entry name" value="HISTIDINE KINASE-RELATED"/>
    <property type="match status" value="1"/>
</dbReference>
<evidence type="ECO:0000313" key="11">
    <source>
        <dbReference type="EMBL" id="NEW07379.1"/>
    </source>
</evidence>
<gene>
    <name evidence="11" type="ORF">GK047_15350</name>
</gene>
<dbReference type="InterPro" id="IPR018060">
    <property type="entry name" value="HTH_AraC"/>
</dbReference>
<evidence type="ECO:0000256" key="6">
    <source>
        <dbReference type="ARBA" id="ARBA00023125"/>
    </source>
</evidence>
<evidence type="ECO:0000256" key="1">
    <source>
        <dbReference type="ARBA" id="ARBA00004496"/>
    </source>
</evidence>
<dbReference type="SUPFAM" id="SSF46689">
    <property type="entry name" value="Homeodomain-like"/>
    <property type="match status" value="2"/>
</dbReference>
<dbReference type="GO" id="GO:0043565">
    <property type="term" value="F:sequence-specific DNA binding"/>
    <property type="evidence" value="ECO:0007669"/>
    <property type="project" value="InterPro"/>
</dbReference>
<dbReference type="GO" id="GO:0003700">
    <property type="term" value="F:DNA-binding transcription factor activity"/>
    <property type="evidence" value="ECO:0007669"/>
    <property type="project" value="InterPro"/>
</dbReference>
<dbReference type="SMART" id="SM00448">
    <property type="entry name" value="REC"/>
    <property type="match status" value="1"/>
</dbReference>
<dbReference type="Gene3D" id="3.40.50.2300">
    <property type="match status" value="1"/>
</dbReference>
<evidence type="ECO:0000256" key="7">
    <source>
        <dbReference type="ARBA" id="ARBA00023163"/>
    </source>
</evidence>
<comment type="caution">
    <text evidence="11">The sequence shown here is derived from an EMBL/GenBank/DDBJ whole genome shotgun (WGS) entry which is preliminary data.</text>
</comment>
<sequence length="518" mass="59555">MKVMKVMIVEDEVLVRLGLKKAVPWSTLGMELVCEASDGAEAYEMFVRHLPDIVLVDIELPKMDGLRFIQFAKKHREDAKFIILTCQQDIKYARSAIQLQVSDFLLKSTLDIKELCDILQNISVEMLLKRHREDDSGSPELDRVQRKKRFLQSWLDGILPKPDAERSDAQLQEFASLLQAASYQAWVIQLNQEDESKMDESHAFKEIEQQATQRFGSRCLGIVPDTEKIRLHLVFAGASSTAEILSWQESMQMKLGRQMTIAASSIFVNPYEWRSNDLQAAELLQLQFYKPNGNLFNDSSLIRDTLTEPVQRIKKDLYDRIGALQFAEISELVGVLCETLLQPPFLHPHMIKNMFTEMLFRIWSACEEIADASILTNHQFVDRIYAAVQLEDIVELLLDEVRNAEKAVAACYAQDDKSKLILLIKQYIKSNLHREVSLQEIADTFHMNNSYLSRMFKEVTDSSFTEYVLYEKTEAAMALMKSGMPLTEISDKLGYQNLSSFTRMFKKVRGISPSRYQD</sequence>